<dbReference type="EMBL" id="BK032497">
    <property type="protein sequence ID" value="DAF42720.1"/>
    <property type="molecule type" value="Genomic_DNA"/>
</dbReference>
<protein>
    <submittedName>
        <fullName evidence="1">Uncharacterized protein</fullName>
    </submittedName>
</protein>
<proteinExistence type="predicted"/>
<reference evidence="1" key="1">
    <citation type="journal article" date="2021" name="Proc. Natl. Acad. Sci. U.S.A.">
        <title>A Catalog of Tens of Thousands of Viruses from Human Metagenomes Reveals Hidden Associations with Chronic Diseases.</title>
        <authorList>
            <person name="Tisza M.J."/>
            <person name="Buck C.B."/>
        </authorList>
    </citation>
    <scope>NUCLEOTIDE SEQUENCE</scope>
    <source>
        <strain evidence="1">CtHip2</strain>
    </source>
</reference>
<sequence length="108" mass="13103">MNKEQILNVVEKLAEDGYKFQSEENRNNSLRERTPSSQILLTFKNGLLDLCVVRIRRKLNFSEDECNFLNNIAHSLFYYHEHYIDFEYKPKDEKELEETFKFLLENYN</sequence>
<organism evidence="1">
    <name type="scientific">Siphoviridae sp. ctHip2</name>
    <dbReference type="NCBI Taxonomy" id="2827830"/>
    <lineage>
        <taxon>Viruses</taxon>
        <taxon>Duplodnaviria</taxon>
        <taxon>Heunggongvirae</taxon>
        <taxon>Uroviricota</taxon>
        <taxon>Caudoviricetes</taxon>
    </lineage>
</organism>
<evidence type="ECO:0000313" key="1">
    <source>
        <dbReference type="EMBL" id="DAF42720.1"/>
    </source>
</evidence>
<name>A0A8S5RVS8_9CAUD</name>
<accession>A0A8S5RVS8</accession>